<name>A0ABN3DNW8_9MICO</name>
<organism evidence="1 2">
    <name type="scientific">Herbiconiux moechotypicola</name>
    <dbReference type="NCBI Taxonomy" id="637393"/>
    <lineage>
        <taxon>Bacteria</taxon>
        <taxon>Bacillati</taxon>
        <taxon>Actinomycetota</taxon>
        <taxon>Actinomycetes</taxon>
        <taxon>Micrococcales</taxon>
        <taxon>Microbacteriaceae</taxon>
        <taxon>Herbiconiux</taxon>
    </lineage>
</organism>
<accession>A0ABN3DNW8</accession>
<proteinExistence type="predicted"/>
<dbReference type="Proteomes" id="UP001500929">
    <property type="component" value="Unassembled WGS sequence"/>
</dbReference>
<evidence type="ECO:0000313" key="1">
    <source>
        <dbReference type="EMBL" id="GAA2237818.1"/>
    </source>
</evidence>
<reference evidence="1 2" key="1">
    <citation type="journal article" date="2019" name="Int. J. Syst. Evol. Microbiol.">
        <title>The Global Catalogue of Microorganisms (GCM) 10K type strain sequencing project: providing services to taxonomists for standard genome sequencing and annotation.</title>
        <authorList>
            <consortium name="The Broad Institute Genomics Platform"/>
            <consortium name="The Broad Institute Genome Sequencing Center for Infectious Disease"/>
            <person name="Wu L."/>
            <person name="Ma J."/>
        </authorList>
    </citation>
    <scope>NUCLEOTIDE SEQUENCE [LARGE SCALE GENOMIC DNA]</scope>
    <source>
        <strain evidence="1 2">JCM 16117</strain>
    </source>
</reference>
<evidence type="ECO:0000313" key="2">
    <source>
        <dbReference type="Proteomes" id="UP001500929"/>
    </source>
</evidence>
<keyword evidence="2" id="KW-1185">Reference proteome</keyword>
<sequence>MMVGDGTLRYDALDYDIVWVGTDPVRKPLGSFGDVHHVATPVWRLVSGYLMLQHERPDETADETGTAPVVGVHSHGHRIAGLAASHDAAAAELAFEGPLSPRDDDGSGVAARLRSPLGVTVLPDPGTRATVSPDRASVVLEGRRAWGATLVHGPAVAKMENRVRLLRSLERVGGRHG</sequence>
<protein>
    <submittedName>
        <fullName evidence="1">Uncharacterized protein</fullName>
    </submittedName>
</protein>
<comment type="caution">
    <text evidence="1">The sequence shown here is derived from an EMBL/GenBank/DDBJ whole genome shotgun (WGS) entry which is preliminary data.</text>
</comment>
<gene>
    <name evidence="1" type="ORF">GCM10009851_23620</name>
</gene>
<dbReference type="EMBL" id="BAAAQY010000006">
    <property type="protein sequence ID" value="GAA2237818.1"/>
    <property type="molecule type" value="Genomic_DNA"/>
</dbReference>
<dbReference type="RefSeq" id="WP_259479826.1">
    <property type="nucleotide sequence ID" value="NZ_BAAAQY010000006.1"/>
</dbReference>